<dbReference type="Proteomes" id="UP001642464">
    <property type="component" value="Unassembled WGS sequence"/>
</dbReference>
<protein>
    <submittedName>
        <fullName evidence="1">Uncharacterized protein</fullName>
    </submittedName>
</protein>
<dbReference type="InterPro" id="IPR032812">
    <property type="entry name" value="SbsA_Ig"/>
</dbReference>
<evidence type="ECO:0000313" key="2">
    <source>
        <dbReference type="Proteomes" id="UP001642464"/>
    </source>
</evidence>
<sequence length="1225" mass="135075">MMMSSFGSHQWLSAELGTRPHPVPLLLLLCICFSVAAHERLLQDEVVPEIEFDVKPTDIQRTGRRVVVSGWFYVRGEFTLGSLGDVAFASRQMLSNICDNNLPALALARQDILTVNQPTVGLNMSFYVLPPEGWAHYCVAMLRFAGFGPTQPPFTTVPAPPIRGLLEASIAQNTGFNERLMESWVIDIGNVNCGEMAISYGEADSPALLLERSRMPQEWLGREEPAPCGSIEAKWSAASSVQFPWEEEPCLSAASPCICASIRTCRYLPVPGGGKRCTTGWETAFDVTSVSCEDCPYQPQCPPTCKDAYTPCMCTFWNCTWDDSRDLCTSFDPEAGDLSCLLCSRQPHCVGLEAIRVDPPEWSLLGDTGWLVNVTFNRNIMFGPLMESEPNAMHFTCQSEEEAGMVPPVFVTFPVSMDMVRIVEDTLRVDAKKVPNPLRLRFCQLNIYVRAILDSYYIPFEGTWQSHRFLLGDMVAPTLLSIWPDNTARDIPLDVRVELVFSETVTPGMAANGHFSLVSLGGEGLGSPENEVVEVFSATSSRVLLGSTTLVIELGGLLRHDIFYSVGVAADAVQDEVGNKFSGVPVGIYAFRTVAAKTHKVLGNSESLSLAFIFTVTFACALGFLLMLVGIIALWQRRRPQKILPTQLAEVQEAAQIEDRRELESMKELQNLKSWNGHESFETLFEELRMLQKVTAKDANVVAYQPPLDDHYYATMEPLSAGSSTVLEPDMSIINKARPISASRRGERGTAPQEAVEVYSYYAFPPPWSAEELACPPSCGPPALMDQESELPTPSSKTVEEHKDRAANRARRRPASATERSKMVIKSLHDSFQSPTAQQRPQRPQSAPSQRPQDMLMRRSLTAAATVFRDSNSRLATTGAVYQRAEAQRQSRPSSAVKASRQAPTQAICDYDWVRPSVGRKTSRPGSAGAIRKSRTEPAATWERTDLEDAENDHFQFVASSVRSHQRKEATRNSGGQGGQGGQGDGHSQSDGPGGEGHGVQKASDHAASASGQSREGDVRGSKPPADAVESEEEDEEEDVEANGVEQDELRNLGNVPTKPRRLSVHYRGSAFGDLHNTDPNLRSRQSRISMVAEQGSDLHTWEMMLKKASPISKKPPPEHSPRATRGVGQPWTWQAESIDAVDAQEHQDSLTSREQTKSRAWNRKSYIWDFKADEEADEKPGTKVEANDQGSVGKRHEALGIRSRSSVLRSTSLQQGSEDQLECR</sequence>
<organism evidence="1 2">
    <name type="scientific">Durusdinium trenchii</name>
    <dbReference type="NCBI Taxonomy" id="1381693"/>
    <lineage>
        <taxon>Eukaryota</taxon>
        <taxon>Sar</taxon>
        <taxon>Alveolata</taxon>
        <taxon>Dinophyceae</taxon>
        <taxon>Suessiales</taxon>
        <taxon>Symbiodiniaceae</taxon>
        <taxon>Durusdinium</taxon>
    </lineage>
</organism>
<keyword evidence="2" id="KW-1185">Reference proteome</keyword>
<dbReference type="EMBL" id="CAXAMM010017291">
    <property type="protein sequence ID" value="CAK9040824.1"/>
    <property type="molecule type" value="Genomic_DNA"/>
</dbReference>
<evidence type="ECO:0000313" key="1">
    <source>
        <dbReference type="EMBL" id="CAK9040824.1"/>
    </source>
</evidence>
<gene>
    <name evidence="1" type="ORF">SCF082_LOCUS23676</name>
</gene>
<reference evidence="1 2" key="1">
    <citation type="submission" date="2024-02" db="EMBL/GenBank/DDBJ databases">
        <authorList>
            <person name="Chen Y."/>
            <person name="Shah S."/>
            <person name="Dougan E. K."/>
            <person name="Thang M."/>
            <person name="Chan C."/>
        </authorList>
    </citation>
    <scope>NUCLEOTIDE SEQUENCE [LARGE SCALE GENOMIC DNA]</scope>
</reference>
<accession>A0ABP0LS06</accession>
<dbReference type="Pfam" id="PF13205">
    <property type="entry name" value="Big_5"/>
    <property type="match status" value="1"/>
</dbReference>
<comment type="caution">
    <text evidence="1">The sequence shown here is derived from an EMBL/GenBank/DDBJ whole genome shotgun (WGS) entry which is preliminary data.</text>
</comment>
<name>A0ABP0LS06_9DINO</name>
<proteinExistence type="predicted"/>